<name>A0A0F9W562_9ZZZZ</name>
<dbReference type="EMBL" id="LAZR01000225">
    <property type="protein sequence ID" value="KKN80791.1"/>
    <property type="molecule type" value="Genomic_DNA"/>
</dbReference>
<comment type="caution">
    <text evidence="1">The sequence shown here is derived from an EMBL/GenBank/DDBJ whole genome shotgun (WGS) entry which is preliminary data.</text>
</comment>
<accession>A0A0F9W562</accession>
<proteinExistence type="predicted"/>
<protein>
    <submittedName>
        <fullName evidence="1">Uncharacterized protein</fullName>
    </submittedName>
</protein>
<dbReference type="AlphaFoldDB" id="A0A0F9W562"/>
<sequence>MAGEAHLHRMRILETPFSCDRCFCPVRNGDVALMGEASVTAGYGYAPETIVVIGRNFRLLCPKCLD</sequence>
<reference evidence="1" key="1">
    <citation type="journal article" date="2015" name="Nature">
        <title>Complex archaea that bridge the gap between prokaryotes and eukaryotes.</title>
        <authorList>
            <person name="Spang A."/>
            <person name="Saw J.H."/>
            <person name="Jorgensen S.L."/>
            <person name="Zaremba-Niedzwiedzka K."/>
            <person name="Martijn J."/>
            <person name="Lind A.E."/>
            <person name="van Eijk R."/>
            <person name="Schleper C."/>
            <person name="Guy L."/>
            <person name="Ettema T.J."/>
        </authorList>
    </citation>
    <scope>NUCLEOTIDE SEQUENCE</scope>
</reference>
<organism evidence="1">
    <name type="scientific">marine sediment metagenome</name>
    <dbReference type="NCBI Taxonomy" id="412755"/>
    <lineage>
        <taxon>unclassified sequences</taxon>
        <taxon>metagenomes</taxon>
        <taxon>ecological metagenomes</taxon>
    </lineage>
</organism>
<evidence type="ECO:0000313" key="1">
    <source>
        <dbReference type="EMBL" id="KKN80791.1"/>
    </source>
</evidence>
<gene>
    <name evidence="1" type="ORF">LCGC14_0325970</name>
</gene>